<organism evidence="4 5">
    <name type="scientific">Ferroglobus placidus (strain DSM 10642 / AEDII12DO)</name>
    <dbReference type="NCBI Taxonomy" id="589924"/>
    <lineage>
        <taxon>Archaea</taxon>
        <taxon>Methanobacteriati</taxon>
        <taxon>Methanobacteriota</taxon>
        <taxon>Archaeoglobi</taxon>
        <taxon>Archaeoglobales</taxon>
        <taxon>Archaeoglobaceae</taxon>
        <taxon>Ferroglobus</taxon>
    </lineage>
</organism>
<keyword evidence="5" id="KW-1185">Reference proteome</keyword>
<dbReference type="AlphaFoldDB" id="D3S2S2"/>
<feature type="domain" description="Aminotransferase class I/classII large" evidence="3">
    <location>
        <begin position="14"/>
        <end position="320"/>
    </location>
</feature>
<name>D3S2S2_FERPA</name>
<dbReference type="HOGENOM" id="CLU_017584_3_2_2"/>
<dbReference type="KEGG" id="fpl:Ferp_2528"/>
<protein>
    <submittedName>
        <fullName evidence="4">Aminotransferase class I and II</fullName>
    </submittedName>
</protein>
<dbReference type="InterPro" id="IPR015424">
    <property type="entry name" value="PyrdxlP-dep_Trfase"/>
</dbReference>
<keyword evidence="4" id="KW-0808">Transferase</keyword>
<dbReference type="GeneID" id="8780073"/>
<reference evidence="5" key="1">
    <citation type="submission" date="2010-02" db="EMBL/GenBank/DDBJ databases">
        <title>Complete sequence of Ferroglobus placidus DSM 10642.</title>
        <authorList>
            <consortium name="US DOE Joint Genome Institute"/>
            <person name="Lucas S."/>
            <person name="Copeland A."/>
            <person name="Lapidus A."/>
            <person name="Cheng J.-F."/>
            <person name="Bruce D."/>
            <person name="Goodwin L."/>
            <person name="Pitluck S."/>
            <person name="Saunders E."/>
            <person name="Brettin T."/>
            <person name="Detter J.C."/>
            <person name="Han C."/>
            <person name="Tapia R."/>
            <person name="Larimer F."/>
            <person name="Land M."/>
            <person name="Hauser L."/>
            <person name="Kyrpides N."/>
            <person name="Ivanova N."/>
            <person name="Holmes D."/>
            <person name="Lovley D."/>
            <person name="Kyrpides N."/>
            <person name="Anderson I.J."/>
            <person name="Woyke T."/>
        </authorList>
    </citation>
    <scope>NUCLEOTIDE SEQUENCE [LARGE SCALE GENOMIC DNA]</scope>
    <source>
        <strain evidence="5">DSM 10642 / AEDII12DO</strain>
    </source>
</reference>
<dbReference type="GO" id="GO:0030170">
    <property type="term" value="F:pyridoxal phosphate binding"/>
    <property type="evidence" value="ECO:0007669"/>
    <property type="project" value="InterPro"/>
</dbReference>
<dbReference type="EMBL" id="CP001899">
    <property type="protein sequence ID" value="ADC66634.1"/>
    <property type="molecule type" value="Genomic_DNA"/>
</dbReference>
<comment type="cofactor">
    <cofactor evidence="1">
        <name>pyridoxal 5'-phosphate</name>
        <dbReference type="ChEBI" id="CHEBI:597326"/>
    </cofactor>
</comment>
<dbReference type="InterPro" id="IPR015422">
    <property type="entry name" value="PyrdxlP-dep_Trfase_small"/>
</dbReference>
<dbReference type="Pfam" id="PF00155">
    <property type="entry name" value="Aminotran_1_2"/>
    <property type="match status" value="1"/>
</dbReference>
<evidence type="ECO:0000259" key="3">
    <source>
        <dbReference type="Pfam" id="PF00155"/>
    </source>
</evidence>
<dbReference type="RefSeq" id="WP_012966966.1">
    <property type="nucleotide sequence ID" value="NC_013849.1"/>
</dbReference>
<dbReference type="Gene3D" id="3.90.1150.10">
    <property type="entry name" value="Aspartate Aminotransferase, domain 1"/>
    <property type="match status" value="1"/>
</dbReference>
<dbReference type="CDD" id="cd00609">
    <property type="entry name" value="AAT_like"/>
    <property type="match status" value="1"/>
</dbReference>
<keyword evidence="4" id="KW-0032">Aminotransferase</keyword>
<dbReference type="PaxDb" id="589924-Ferp_2528"/>
<sequence length="329" mass="38593">MHGDQAEKFLNDRKILDFASNINPFPPRDLQEFIKSISWKVSYYPESSYSDLIETISETFEWKKDEVVFGNGSIELIRAFFMINKGKVLIPYPTFTEYERFAKAFGLKVVRCQLREVYEFAKKSEFDAVVVCNPNNPTGEFVECVEELDILAGKKGFKLLVDEAFIDFSSERVQLENAFVVRSLTKILGIPGLRFGYGRFPKKFAERFHEIRDPWNVNIIAKEVAKRYLPKLKIFSRKVRKKISIERRYIRKRLGKLDFLSMGEVNFLLVEGEFKARNVQKFLFERGILIRTCEDFVGLNEKHFRIAVKDRKSNRELIKNLEVFVEENS</sequence>
<dbReference type="InterPro" id="IPR015421">
    <property type="entry name" value="PyrdxlP-dep_Trfase_major"/>
</dbReference>
<dbReference type="STRING" id="589924.Ferp_2528"/>
<reference evidence="4 5" key="2">
    <citation type="journal article" date="2011" name="Stand. Genomic Sci.">
        <title>Complete genome sequence of Ferroglobus placidus AEDII12DO.</title>
        <authorList>
            <person name="Anderson I."/>
            <person name="Risso C."/>
            <person name="Holmes D."/>
            <person name="Lucas S."/>
            <person name="Copeland A."/>
            <person name="Lapidus A."/>
            <person name="Cheng J.F."/>
            <person name="Bruce D."/>
            <person name="Goodwin L."/>
            <person name="Pitluck S."/>
            <person name="Saunders E."/>
            <person name="Brettin T."/>
            <person name="Detter J.C."/>
            <person name="Han C."/>
            <person name="Tapia R."/>
            <person name="Larimer F."/>
            <person name="Land M."/>
            <person name="Hauser L."/>
            <person name="Woyke T."/>
            <person name="Lovley D."/>
            <person name="Kyrpides N."/>
            <person name="Ivanova N."/>
        </authorList>
    </citation>
    <scope>NUCLEOTIDE SEQUENCE [LARGE SCALE GENOMIC DNA]</scope>
    <source>
        <strain evidence="5">DSM 10642 / AEDII12DO</strain>
    </source>
</reference>
<evidence type="ECO:0000313" key="5">
    <source>
        <dbReference type="Proteomes" id="UP000002613"/>
    </source>
</evidence>
<dbReference type="SUPFAM" id="SSF53383">
    <property type="entry name" value="PLP-dependent transferases"/>
    <property type="match status" value="1"/>
</dbReference>
<dbReference type="OrthoDB" id="39225at2157"/>
<evidence type="ECO:0000313" key="4">
    <source>
        <dbReference type="EMBL" id="ADC66634.1"/>
    </source>
</evidence>
<keyword evidence="2" id="KW-0663">Pyridoxal phosphate</keyword>
<dbReference type="PANTHER" id="PTHR42885">
    <property type="entry name" value="HISTIDINOL-PHOSPHATE AMINOTRANSFERASE-RELATED"/>
    <property type="match status" value="1"/>
</dbReference>
<gene>
    <name evidence="4" type="ordered locus">Ferp_2528</name>
</gene>
<evidence type="ECO:0000256" key="2">
    <source>
        <dbReference type="ARBA" id="ARBA00022898"/>
    </source>
</evidence>
<dbReference type="eggNOG" id="arCOG04273">
    <property type="taxonomic scope" value="Archaea"/>
</dbReference>
<accession>D3S2S2</accession>
<dbReference type="InterPro" id="IPR004839">
    <property type="entry name" value="Aminotransferase_I/II_large"/>
</dbReference>
<dbReference type="GO" id="GO:0008483">
    <property type="term" value="F:transaminase activity"/>
    <property type="evidence" value="ECO:0007669"/>
    <property type="project" value="UniProtKB-KW"/>
</dbReference>
<dbReference type="Gene3D" id="3.40.640.10">
    <property type="entry name" value="Type I PLP-dependent aspartate aminotransferase-like (Major domain)"/>
    <property type="match status" value="1"/>
</dbReference>
<dbReference type="Proteomes" id="UP000002613">
    <property type="component" value="Chromosome"/>
</dbReference>
<evidence type="ECO:0000256" key="1">
    <source>
        <dbReference type="ARBA" id="ARBA00001933"/>
    </source>
</evidence>
<dbReference type="PANTHER" id="PTHR42885:SF1">
    <property type="entry name" value="THREONINE-PHOSPHATE DECARBOXYLASE"/>
    <property type="match status" value="1"/>
</dbReference>
<proteinExistence type="predicted"/>